<evidence type="ECO:0000313" key="2">
    <source>
        <dbReference type="EMBL" id="OCB90608.1"/>
    </source>
</evidence>
<comment type="caution">
    <text evidence="2">The sequence shown here is derived from an EMBL/GenBank/DDBJ whole genome shotgun (WGS) entry which is preliminary data.</text>
</comment>
<feature type="compositionally biased region" description="Polar residues" evidence="1">
    <location>
        <begin position="182"/>
        <end position="197"/>
    </location>
</feature>
<sequence length="253" mass="26667">MFHGLRAANLPIITIPNTMKRRIAPSRSGKRNITLRCLPGGPLLNTKSDTNILPHFKRGGAPKTQVSPQRVALVPANHELEAVPQPNSGTLSVNQRTGASNNLADMMFYARGSPGAPTNSASPYMSPAPLIDLESNGASTHEVAEIGESRAASSAPASAPQKMHISSNAIVEQCIAIDSGSVPMSPSTGGQSRSSYNDDGYAEDTEDGLYEDVGTGMDGGYSNSEDDSQIEAEAEDEVIEMKPPSRRLSSSSL</sequence>
<dbReference type="AlphaFoldDB" id="A0A9Q5I2Q9"/>
<accession>A0A9Q5I2Q9</accession>
<proteinExistence type="predicted"/>
<name>A0A9Q5I2Q9_SANBA</name>
<feature type="compositionally biased region" description="Acidic residues" evidence="1">
    <location>
        <begin position="200"/>
        <end position="210"/>
    </location>
</feature>
<dbReference type="Proteomes" id="UP000757232">
    <property type="component" value="Unassembled WGS sequence"/>
</dbReference>
<protein>
    <submittedName>
        <fullName evidence="2">Uncharacterized protein</fullName>
    </submittedName>
</protein>
<keyword evidence="3" id="KW-1185">Reference proteome</keyword>
<dbReference type="EMBL" id="LNZH02000124">
    <property type="protein sequence ID" value="OCB90608.1"/>
    <property type="molecule type" value="Genomic_DNA"/>
</dbReference>
<evidence type="ECO:0000313" key="3">
    <source>
        <dbReference type="Proteomes" id="UP000757232"/>
    </source>
</evidence>
<gene>
    <name evidence="2" type="ORF">A7U60_g2176</name>
</gene>
<organism evidence="2 3">
    <name type="scientific">Sanghuangporus baumii</name>
    <name type="common">Phellinus baumii</name>
    <dbReference type="NCBI Taxonomy" id="108892"/>
    <lineage>
        <taxon>Eukaryota</taxon>
        <taxon>Fungi</taxon>
        <taxon>Dikarya</taxon>
        <taxon>Basidiomycota</taxon>
        <taxon>Agaricomycotina</taxon>
        <taxon>Agaricomycetes</taxon>
        <taxon>Hymenochaetales</taxon>
        <taxon>Hymenochaetaceae</taxon>
        <taxon>Sanghuangporus</taxon>
    </lineage>
</organism>
<evidence type="ECO:0000256" key="1">
    <source>
        <dbReference type="SAM" id="MobiDB-lite"/>
    </source>
</evidence>
<feature type="compositionally biased region" description="Acidic residues" evidence="1">
    <location>
        <begin position="224"/>
        <end position="238"/>
    </location>
</feature>
<reference evidence="2" key="1">
    <citation type="submission" date="2016-06" db="EMBL/GenBank/DDBJ databases">
        <title>Draft Genome sequence of the fungus Inonotus baumii.</title>
        <authorList>
            <person name="Zhu H."/>
            <person name="Lin W."/>
        </authorList>
    </citation>
    <scope>NUCLEOTIDE SEQUENCE</scope>
    <source>
        <strain evidence="2">821</strain>
    </source>
</reference>
<feature type="region of interest" description="Disordered" evidence="1">
    <location>
        <begin position="180"/>
        <end position="253"/>
    </location>
</feature>